<dbReference type="Pfam" id="PF02557">
    <property type="entry name" value="VanY"/>
    <property type="match status" value="1"/>
</dbReference>
<accession>A0A238VE34</accession>
<dbReference type="InterPro" id="IPR052179">
    <property type="entry name" value="DD-CPase-like"/>
</dbReference>
<proteinExistence type="predicted"/>
<gene>
    <name evidence="2" type="ORF">SAMN04488111_0357</name>
</gene>
<dbReference type="OrthoDB" id="9792074at2"/>
<dbReference type="PANTHER" id="PTHR34385:SF1">
    <property type="entry name" value="PEPTIDOGLYCAN L-ALANYL-D-GLUTAMATE ENDOPEPTIDASE CWLK"/>
    <property type="match status" value="1"/>
</dbReference>
<keyword evidence="2" id="KW-0645">Protease</keyword>
<dbReference type="InterPro" id="IPR003709">
    <property type="entry name" value="VanY-like_core_dom"/>
</dbReference>
<evidence type="ECO:0000313" key="3">
    <source>
        <dbReference type="Proteomes" id="UP000198412"/>
    </source>
</evidence>
<protein>
    <submittedName>
        <fullName evidence="2">D-alanyl-D-alanine carboxypeptidase</fullName>
    </submittedName>
</protein>
<organism evidence="2 3">
    <name type="scientific">Lutibacter flavus</name>
    <dbReference type="NCBI Taxonomy" id="691689"/>
    <lineage>
        <taxon>Bacteria</taxon>
        <taxon>Pseudomonadati</taxon>
        <taxon>Bacteroidota</taxon>
        <taxon>Flavobacteriia</taxon>
        <taxon>Flavobacteriales</taxon>
        <taxon>Flavobacteriaceae</taxon>
        <taxon>Lutibacter</taxon>
    </lineage>
</organism>
<dbReference type="AlphaFoldDB" id="A0A238VE34"/>
<dbReference type="Proteomes" id="UP000198412">
    <property type="component" value="Unassembled WGS sequence"/>
</dbReference>
<dbReference type="GO" id="GO:0006508">
    <property type="term" value="P:proteolysis"/>
    <property type="evidence" value="ECO:0007669"/>
    <property type="project" value="InterPro"/>
</dbReference>
<reference evidence="3" key="1">
    <citation type="submission" date="2017-06" db="EMBL/GenBank/DDBJ databases">
        <authorList>
            <person name="Varghese N."/>
            <person name="Submissions S."/>
        </authorList>
    </citation>
    <scope>NUCLEOTIDE SEQUENCE [LARGE SCALE GENOMIC DNA]</scope>
    <source>
        <strain evidence="3">DSM 27993</strain>
    </source>
</reference>
<dbReference type="SUPFAM" id="SSF55166">
    <property type="entry name" value="Hedgehog/DD-peptidase"/>
    <property type="match status" value="1"/>
</dbReference>
<dbReference type="CDD" id="cd14847">
    <property type="entry name" value="DD-carboxypeptidase_like"/>
    <property type="match status" value="1"/>
</dbReference>
<dbReference type="RefSeq" id="WP_089376712.1">
    <property type="nucleotide sequence ID" value="NZ_FZNX01000001.1"/>
</dbReference>
<evidence type="ECO:0000313" key="2">
    <source>
        <dbReference type="EMBL" id="SNR32662.1"/>
    </source>
</evidence>
<evidence type="ECO:0000259" key="1">
    <source>
        <dbReference type="Pfam" id="PF02557"/>
    </source>
</evidence>
<keyword evidence="2" id="KW-0121">Carboxypeptidase</keyword>
<name>A0A238VE34_9FLAO</name>
<sequence>MKKITVISFLLMFQINLFSQTVYNLNALTGRGDLELIGDSYKLQKEAFEAFNAMKDAAAVEGVTIEIVSSYRSFEHQKRIWKRKYKMFISKGLSPRLAIAKIIEYSTIPGTSRHHWGTDIDIIDGSVSKPKNILIEENYFDKGVYSNLKKWMDENSEKFGFYLVYTNNSSRKGFKFEPWHYSFKLLSKPMLVEFKKIDLGNLYTKIELKGYKFLTQEFLEKYNKENIFDINPNLDN</sequence>
<dbReference type="GO" id="GO:0004180">
    <property type="term" value="F:carboxypeptidase activity"/>
    <property type="evidence" value="ECO:0007669"/>
    <property type="project" value="UniProtKB-KW"/>
</dbReference>
<dbReference type="EMBL" id="FZNX01000001">
    <property type="protein sequence ID" value="SNR32662.1"/>
    <property type="molecule type" value="Genomic_DNA"/>
</dbReference>
<dbReference type="InterPro" id="IPR009045">
    <property type="entry name" value="Zn_M74/Hedgehog-like"/>
</dbReference>
<keyword evidence="3" id="KW-1185">Reference proteome</keyword>
<feature type="domain" description="D-alanyl-D-alanine carboxypeptidase-like core" evidence="1">
    <location>
        <begin position="42"/>
        <end position="183"/>
    </location>
</feature>
<dbReference type="Gene3D" id="3.30.1380.10">
    <property type="match status" value="1"/>
</dbReference>
<dbReference type="PANTHER" id="PTHR34385">
    <property type="entry name" value="D-ALANYL-D-ALANINE CARBOXYPEPTIDASE"/>
    <property type="match status" value="1"/>
</dbReference>
<keyword evidence="2" id="KW-0378">Hydrolase</keyword>